<sequence length="130" mass="14566">MSSRAQQREELDRAHEIQTTAAMHGALRFTAVGIGLVTIAHYSWPLFRRQTLPFKTFLVSAFTMYGLVLGADNALLAHEAERRKQDGAIRRQARLELARKGLIGTETEIAKWRAEHEAALAQANQDQQAP</sequence>
<evidence type="ECO:0000313" key="2">
    <source>
        <dbReference type="EMBL" id="KAL0949608.1"/>
    </source>
</evidence>
<accession>A0ABR3J1Y0</accession>
<reference evidence="3" key="1">
    <citation type="submission" date="2024-06" db="EMBL/GenBank/DDBJ databases">
        <title>Multi-omics analyses provide insights into the biosynthesis of the anticancer antibiotic pleurotin in Hohenbuehelia grisea.</title>
        <authorList>
            <person name="Weaver J.A."/>
            <person name="Alberti F."/>
        </authorList>
    </citation>
    <scope>NUCLEOTIDE SEQUENCE [LARGE SCALE GENOMIC DNA]</scope>
    <source>
        <strain evidence="3">T-177</strain>
    </source>
</reference>
<keyword evidence="1" id="KW-1133">Transmembrane helix</keyword>
<dbReference type="Proteomes" id="UP001556367">
    <property type="component" value="Unassembled WGS sequence"/>
</dbReference>
<keyword evidence="3" id="KW-1185">Reference proteome</keyword>
<keyword evidence="1" id="KW-0812">Transmembrane</keyword>
<keyword evidence="1" id="KW-0472">Membrane</keyword>
<gene>
    <name evidence="2" type="ORF">HGRIS_009654</name>
</gene>
<name>A0ABR3J1Y0_9AGAR</name>
<organism evidence="2 3">
    <name type="scientific">Hohenbuehelia grisea</name>
    <dbReference type="NCBI Taxonomy" id="104357"/>
    <lineage>
        <taxon>Eukaryota</taxon>
        <taxon>Fungi</taxon>
        <taxon>Dikarya</taxon>
        <taxon>Basidiomycota</taxon>
        <taxon>Agaricomycotina</taxon>
        <taxon>Agaricomycetes</taxon>
        <taxon>Agaricomycetidae</taxon>
        <taxon>Agaricales</taxon>
        <taxon>Pleurotineae</taxon>
        <taxon>Pleurotaceae</taxon>
        <taxon>Hohenbuehelia</taxon>
    </lineage>
</organism>
<proteinExistence type="predicted"/>
<feature type="transmembrane region" description="Helical" evidence="1">
    <location>
        <begin position="56"/>
        <end position="76"/>
    </location>
</feature>
<comment type="caution">
    <text evidence="2">The sequence shown here is derived from an EMBL/GenBank/DDBJ whole genome shotgun (WGS) entry which is preliminary data.</text>
</comment>
<feature type="transmembrane region" description="Helical" evidence="1">
    <location>
        <begin position="21"/>
        <end position="44"/>
    </location>
</feature>
<dbReference type="EMBL" id="JASNQZ010000012">
    <property type="protein sequence ID" value="KAL0949608.1"/>
    <property type="molecule type" value="Genomic_DNA"/>
</dbReference>
<protein>
    <submittedName>
        <fullName evidence="2">Uncharacterized protein</fullName>
    </submittedName>
</protein>
<evidence type="ECO:0000256" key="1">
    <source>
        <dbReference type="SAM" id="Phobius"/>
    </source>
</evidence>
<evidence type="ECO:0000313" key="3">
    <source>
        <dbReference type="Proteomes" id="UP001556367"/>
    </source>
</evidence>